<dbReference type="EMBL" id="CP041765">
    <property type="protein sequence ID" value="QDQ96019.1"/>
    <property type="molecule type" value="Genomic_DNA"/>
</dbReference>
<dbReference type="Proteomes" id="UP000317344">
    <property type="component" value="Chromosome"/>
</dbReference>
<evidence type="ECO:0000256" key="1">
    <source>
        <dbReference type="SAM" id="SignalP"/>
    </source>
</evidence>
<protein>
    <submittedName>
        <fullName evidence="2">Uncharacterized protein</fullName>
    </submittedName>
</protein>
<organism evidence="2 3">
    <name type="scientific">Tomitella fengzijianii</name>
    <dbReference type="NCBI Taxonomy" id="2597660"/>
    <lineage>
        <taxon>Bacteria</taxon>
        <taxon>Bacillati</taxon>
        <taxon>Actinomycetota</taxon>
        <taxon>Actinomycetes</taxon>
        <taxon>Mycobacteriales</taxon>
        <taxon>Tomitella</taxon>
    </lineage>
</organism>
<dbReference type="RefSeq" id="WP_143905294.1">
    <property type="nucleotide sequence ID" value="NZ_CP041765.1"/>
</dbReference>
<dbReference type="KEGG" id="toy:FO059_00030"/>
<reference evidence="2 3" key="1">
    <citation type="submission" date="2019-07" db="EMBL/GenBank/DDBJ databases">
        <title>Tomitella cavernea sp. nov., an actinomycete isolated from soil.</title>
        <authorList>
            <person name="Cheng J."/>
        </authorList>
    </citation>
    <scope>NUCLEOTIDE SEQUENCE [LARGE SCALE GENOMIC DNA]</scope>
    <source>
        <strain evidence="2 3">HY188</strain>
    </source>
</reference>
<evidence type="ECO:0000313" key="2">
    <source>
        <dbReference type="EMBL" id="QDQ96019.1"/>
    </source>
</evidence>
<proteinExistence type="predicted"/>
<accession>A0A516WYU8</accession>
<evidence type="ECO:0000313" key="3">
    <source>
        <dbReference type="Proteomes" id="UP000317344"/>
    </source>
</evidence>
<sequence>MPHKIRRIAGSGAALVAAVALAIPAAGAAAAIDLPALGGGSLGSLDVLGSLGGSAYEGVAGTVTTEVSEDGATNKITLTQSGGEAVNDVLCRAYVVPNDALEGVDDHEMKLMISQGMGYDGENDVDENDVLQLDTNAGADTDSSVLNAADLTAGDYSIVSACFNYEDGLLGAQQSFTVVDNDGTLTFAQAGGGLLGSLDLFGSLGALSAS</sequence>
<feature type="chain" id="PRO_5038730134" evidence="1">
    <location>
        <begin position="29"/>
        <end position="210"/>
    </location>
</feature>
<keyword evidence="3" id="KW-1185">Reference proteome</keyword>
<gene>
    <name evidence="2" type="ORF">FO059_00030</name>
</gene>
<keyword evidence="1" id="KW-0732">Signal</keyword>
<dbReference type="AlphaFoldDB" id="A0A516WYU8"/>
<feature type="signal peptide" evidence="1">
    <location>
        <begin position="1"/>
        <end position="28"/>
    </location>
</feature>
<name>A0A516WYU8_9ACTN</name>
<reference evidence="2 3" key="2">
    <citation type="submission" date="2019-07" db="EMBL/GenBank/DDBJ databases">
        <authorList>
            <person name="Huang Y."/>
        </authorList>
    </citation>
    <scope>NUCLEOTIDE SEQUENCE [LARGE SCALE GENOMIC DNA]</scope>
    <source>
        <strain evidence="2 3">HY188</strain>
    </source>
</reference>